<dbReference type="PANTHER" id="PTHR30086">
    <property type="entry name" value="ARGININE EXPORTER PROTEIN ARGO"/>
    <property type="match status" value="1"/>
</dbReference>
<dbReference type="InterPro" id="IPR001123">
    <property type="entry name" value="LeuE-type"/>
</dbReference>
<keyword evidence="5 6" id="KW-0472">Membrane</keyword>
<evidence type="ECO:0000313" key="7">
    <source>
        <dbReference type="EMBL" id="MBU8546583.1"/>
    </source>
</evidence>
<dbReference type="PIRSF" id="PIRSF006324">
    <property type="entry name" value="LeuE"/>
    <property type="match status" value="1"/>
</dbReference>
<sequence length="206" mass="21390">MPIDPTLFLAFLAAAWVLILTPGPDMLFVIGQSLAGGARRGWAAMAGIVTGAMVHVALAASGVAALIATSPLLFEALRVVGAGYLIWLGIGALRAAWRGGGAVRPAGPVRHAFREGFLTNLTNPKVILFFLAFLPQFVDPARGPAWLQMALLGPLVPLMSLPAYGLLIAGAGRAADRLARHARCLEGLAGAVFLGLGLRLLLPSRG</sequence>
<dbReference type="EMBL" id="JAERQM010000008">
    <property type="protein sequence ID" value="MBU8546583.1"/>
    <property type="molecule type" value="Genomic_DNA"/>
</dbReference>
<gene>
    <name evidence="7" type="ORF">JJQ90_22880</name>
</gene>
<evidence type="ECO:0000256" key="2">
    <source>
        <dbReference type="ARBA" id="ARBA00022475"/>
    </source>
</evidence>
<evidence type="ECO:0000256" key="6">
    <source>
        <dbReference type="SAM" id="Phobius"/>
    </source>
</evidence>
<evidence type="ECO:0000256" key="1">
    <source>
        <dbReference type="ARBA" id="ARBA00004651"/>
    </source>
</evidence>
<name>A0ABS6HF43_9PROT</name>
<evidence type="ECO:0000313" key="8">
    <source>
        <dbReference type="Proteomes" id="UP000689967"/>
    </source>
</evidence>
<feature type="transmembrane region" description="Helical" evidence="6">
    <location>
        <begin position="150"/>
        <end position="172"/>
    </location>
</feature>
<organism evidence="7 8">
    <name type="scientific">Falsiroseomonas oleicola</name>
    <dbReference type="NCBI Taxonomy" id="2801474"/>
    <lineage>
        <taxon>Bacteria</taxon>
        <taxon>Pseudomonadati</taxon>
        <taxon>Pseudomonadota</taxon>
        <taxon>Alphaproteobacteria</taxon>
        <taxon>Acetobacterales</taxon>
        <taxon>Roseomonadaceae</taxon>
        <taxon>Falsiroseomonas</taxon>
    </lineage>
</organism>
<dbReference type="Pfam" id="PF01810">
    <property type="entry name" value="LysE"/>
    <property type="match status" value="1"/>
</dbReference>
<feature type="transmembrane region" description="Helical" evidence="6">
    <location>
        <begin position="184"/>
        <end position="202"/>
    </location>
</feature>
<proteinExistence type="predicted"/>
<dbReference type="RefSeq" id="WP_216878602.1">
    <property type="nucleotide sequence ID" value="NZ_JAERQM010000008.1"/>
</dbReference>
<evidence type="ECO:0000256" key="5">
    <source>
        <dbReference type="ARBA" id="ARBA00023136"/>
    </source>
</evidence>
<dbReference type="PANTHER" id="PTHR30086:SF20">
    <property type="entry name" value="ARGININE EXPORTER PROTEIN ARGO-RELATED"/>
    <property type="match status" value="1"/>
</dbReference>
<dbReference type="Proteomes" id="UP000689967">
    <property type="component" value="Unassembled WGS sequence"/>
</dbReference>
<feature type="transmembrane region" description="Helical" evidence="6">
    <location>
        <begin position="79"/>
        <end position="97"/>
    </location>
</feature>
<keyword evidence="8" id="KW-1185">Reference proteome</keyword>
<comment type="subcellular location">
    <subcellularLocation>
        <location evidence="1">Cell membrane</location>
        <topology evidence="1">Multi-pass membrane protein</topology>
    </subcellularLocation>
</comment>
<reference evidence="7 8" key="1">
    <citation type="submission" date="2021-01" db="EMBL/GenBank/DDBJ databases">
        <title>Roseomonas sp. nov, a bacterium isolated from an oil production mixture in Yumen Oilfield.</title>
        <authorList>
            <person name="Wu D."/>
        </authorList>
    </citation>
    <scope>NUCLEOTIDE SEQUENCE [LARGE SCALE GENOMIC DNA]</scope>
    <source>
        <strain evidence="7 8">ROY-5-3</strain>
    </source>
</reference>
<keyword evidence="3 6" id="KW-0812">Transmembrane</keyword>
<evidence type="ECO:0000256" key="4">
    <source>
        <dbReference type="ARBA" id="ARBA00022989"/>
    </source>
</evidence>
<accession>A0ABS6HF43</accession>
<feature type="transmembrane region" description="Helical" evidence="6">
    <location>
        <begin position="6"/>
        <end position="30"/>
    </location>
</feature>
<keyword evidence="2" id="KW-1003">Cell membrane</keyword>
<comment type="caution">
    <text evidence="7">The sequence shown here is derived from an EMBL/GenBank/DDBJ whole genome shotgun (WGS) entry which is preliminary data.</text>
</comment>
<feature type="transmembrane region" description="Helical" evidence="6">
    <location>
        <begin position="42"/>
        <end position="67"/>
    </location>
</feature>
<evidence type="ECO:0000256" key="3">
    <source>
        <dbReference type="ARBA" id="ARBA00022692"/>
    </source>
</evidence>
<protein>
    <submittedName>
        <fullName evidence="7">LysE family translocator</fullName>
    </submittedName>
</protein>
<keyword evidence="4 6" id="KW-1133">Transmembrane helix</keyword>